<feature type="domain" description="Phosphatidylglycerol lysyltransferase C-terminal" evidence="7">
    <location>
        <begin position="150"/>
        <end position="445"/>
    </location>
</feature>
<dbReference type="EMBL" id="AP022314">
    <property type="protein sequence ID" value="BBU22955.1"/>
    <property type="molecule type" value="Genomic_DNA"/>
</dbReference>
<evidence type="ECO:0000256" key="5">
    <source>
        <dbReference type="ARBA" id="ARBA00023136"/>
    </source>
</evidence>
<sequence>MQPEVGVNTSSVDVTPKLRPSERVVVHVDSPAARWVGALALLSAACWLVALIAHDHRHPDWQATGRLAWSLTVLAAVALIARGIFLGRPVTALHASIAVLVLFAGLGAHVLSFDLLGDVLIAGSGLALMWPTSARPRAADVPRVWALVDATSGDPLAPFAMQTGKCYHFSADGNAALAYRTRIGYAVVSGDPIGDEAQFPQLVADFAAQCHTRGWRLVVLACSERRLHLWTDPAVVGQSLRAIPIGRDVVIDVANFEMVGRKFRNLRQAVQRTHNFGVTTEIASEQQLDDDLLAELTEVLRASPKGAHTERGFCMALDGALEGRYPGVLLIIARDASGKVQGFHRYATAGHGSDISLDVPWRRRGAPNGLDERLSVDMVMAAKDMGAQRLSLAFAAFPEIFDEKHRNRMQSLFYRLIHLLDPLIALESLYRYLRKFHSLDGRRYALVQLRQLFPLLYVLLSLEFMPRRRRL</sequence>
<dbReference type="RefSeq" id="WP_112650139.1">
    <property type="nucleotide sequence ID" value="NZ_AP022314.1"/>
</dbReference>
<evidence type="ECO:0000256" key="1">
    <source>
        <dbReference type="ARBA" id="ARBA00004651"/>
    </source>
</evidence>
<dbReference type="KEGG" id="mxe:MYXE_27450"/>
<comment type="subcellular location">
    <subcellularLocation>
        <location evidence="1">Cell membrane</location>
        <topology evidence="1">Multi-pass membrane protein</topology>
    </subcellularLocation>
</comment>
<dbReference type="AlphaFoldDB" id="A0AAD1H1Y2"/>
<feature type="transmembrane region" description="Helical" evidence="6">
    <location>
        <begin position="66"/>
        <end position="85"/>
    </location>
</feature>
<evidence type="ECO:0000256" key="6">
    <source>
        <dbReference type="SAM" id="Phobius"/>
    </source>
</evidence>
<keyword evidence="5 6" id="KW-0472">Membrane</keyword>
<keyword evidence="2" id="KW-1003">Cell membrane</keyword>
<feature type="transmembrane region" description="Helical" evidence="6">
    <location>
        <begin position="91"/>
        <end position="111"/>
    </location>
</feature>
<feature type="transmembrane region" description="Helical" evidence="6">
    <location>
        <begin position="32"/>
        <end position="54"/>
    </location>
</feature>
<protein>
    <recommendedName>
        <fullName evidence="7">Phosphatidylglycerol lysyltransferase C-terminal domain-containing protein</fullName>
    </recommendedName>
</protein>
<keyword evidence="4 6" id="KW-1133">Transmembrane helix</keyword>
<evidence type="ECO:0000313" key="9">
    <source>
        <dbReference type="Proteomes" id="UP000464624"/>
    </source>
</evidence>
<dbReference type="InterPro" id="IPR024320">
    <property type="entry name" value="LPG_synthase_C"/>
</dbReference>
<gene>
    <name evidence="8" type="ORF">MYXE_27450</name>
</gene>
<dbReference type="Proteomes" id="UP000464624">
    <property type="component" value="Chromosome"/>
</dbReference>
<name>A0AAD1H1Y2_MYCXE</name>
<organism evidence="8 9">
    <name type="scientific">Mycobacterium xenopi</name>
    <dbReference type="NCBI Taxonomy" id="1789"/>
    <lineage>
        <taxon>Bacteria</taxon>
        <taxon>Bacillati</taxon>
        <taxon>Actinomycetota</taxon>
        <taxon>Actinomycetes</taxon>
        <taxon>Mycobacteriales</taxon>
        <taxon>Mycobacteriaceae</taxon>
        <taxon>Mycobacterium</taxon>
    </lineage>
</organism>
<proteinExistence type="predicted"/>
<evidence type="ECO:0000259" key="7">
    <source>
        <dbReference type="Pfam" id="PF09924"/>
    </source>
</evidence>
<dbReference type="InterPro" id="IPR051211">
    <property type="entry name" value="PG_lysyltransferase"/>
</dbReference>
<dbReference type="GO" id="GO:0016755">
    <property type="term" value="F:aminoacyltransferase activity"/>
    <property type="evidence" value="ECO:0007669"/>
    <property type="project" value="TreeGrafter"/>
</dbReference>
<keyword evidence="3 6" id="KW-0812">Transmembrane</keyword>
<dbReference type="PANTHER" id="PTHR34697:SF2">
    <property type="entry name" value="PHOSPHATIDYLGLYCEROL LYSYLTRANSFERASE"/>
    <property type="match status" value="1"/>
</dbReference>
<evidence type="ECO:0000256" key="2">
    <source>
        <dbReference type="ARBA" id="ARBA00022475"/>
    </source>
</evidence>
<accession>A0AAD1H1Y2</accession>
<dbReference type="PANTHER" id="PTHR34697">
    <property type="entry name" value="PHOSPHATIDYLGLYCEROL LYSYLTRANSFERASE"/>
    <property type="match status" value="1"/>
</dbReference>
<dbReference type="GO" id="GO:0055091">
    <property type="term" value="P:phospholipid homeostasis"/>
    <property type="evidence" value="ECO:0007669"/>
    <property type="project" value="TreeGrafter"/>
</dbReference>
<evidence type="ECO:0000256" key="4">
    <source>
        <dbReference type="ARBA" id="ARBA00022989"/>
    </source>
</evidence>
<dbReference type="Pfam" id="PF09924">
    <property type="entry name" value="LPG_synthase_C"/>
    <property type="match status" value="1"/>
</dbReference>
<reference evidence="8 9" key="1">
    <citation type="submission" date="2019-12" db="EMBL/GenBank/DDBJ databases">
        <title>Complete genome sequence of Mycolicibacterium xenopi str. JCM15661T.</title>
        <authorList>
            <person name="Yoshida M."/>
            <person name="Fukano H."/>
            <person name="Asakura T."/>
            <person name="Hoshino Y."/>
        </authorList>
    </citation>
    <scope>NUCLEOTIDE SEQUENCE [LARGE SCALE GENOMIC DNA]</scope>
    <source>
        <strain evidence="8 9">JCM 15661T</strain>
    </source>
</reference>
<evidence type="ECO:0000256" key="3">
    <source>
        <dbReference type="ARBA" id="ARBA00022692"/>
    </source>
</evidence>
<dbReference type="GO" id="GO:0005886">
    <property type="term" value="C:plasma membrane"/>
    <property type="evidence" value="ECO:0007669"/>
    <property type="project" value="UniProtKB-SubCell"/>
</dbReference>
<evidence type="ECO:0000313" key="8">
    <source>
        <dbReference type="EMBL" id="BBU22955.1"/>
    </source>
</evidence>